<dbReference type="Proteomes" id="UP000694548">
    <property type="component" value="Chromosome sgr10"/>
</dbReference>
<dbReference type="PANTHER" id="PTHR37984">
    <property type="entry name" value="PROTEIN CBG26694"/>
    <property type="match status" value="1"/>
</dbReference>
<evidence type="ECO:0000313" key="3">
    <source>
        <dbReference type="Ensembl" id="ENSNFUP00015023076.1"/>
    </source>
</evidence>
<reference evidence="3" key="1">
    <citation type="submission" date="2014-08" db="EMBL/GenBank/DDBJ databases">
        <authorList>
            <person name="Senf B."/>
            <person name="Petzold A."/>
            <person name="Downie B.R."/>
            <person name="Koch P."/>
            <person name="Platzer M."/>
        </authorList>
    </citation>
    <scope>NUCLEOTIDE SEQUENCE [LARGE SCALE GENOMIC DNA]</scope>
    <source>
        <strain evidence="3">GRZ</strain>
    </source>
</reference>
<dbReference type="GeneTree" id="ENSGT01000000214408"/>
<dbReference type="FunFam" id="1.10.340.70:FF:000001">
    <property type="entry name" value="Retrovirus-related Pol polyprotein from transposon gypsy-like Protein"/>
    <property type="match status" value="1"/>
</dbReference>
<dbReference type="PANTHER" id="PTHR37984:SF15">
    <property type="entry name" value="INTEGRASE CATALYTIC DOMAIN-CONTAINING PROTEIN"/>
    <property type="match status" value="1"/>
</dbReference>
<dbReference type="Gene3D" id="3.30.420.10">
    <property type="entry name" value="Ribonuclease H-like superfamily/Ribonuclease H"/>
    <property type="match status" value="1"/>
</dbReference>
<organism evidence="3 4">
    <name type="scientific">Nothobranchius furzeri</name>
    <name type="common">Turquoise killifish</name>
    <dbReference type="NCBI Taxonomy" id="105023"/>
    <lineage>
        <taxon>Eukaryota</taxon>
        <taxon>Metazoa</taxon>
        <taxon>Chordata</taxon>
        <taxon>Craniata</taxon>
        <taxon>Vertebrata</taxon>
        <taxon>Euteleostomi</taxon>
        <taxon>Actinopterygii</taxon>
        <taxon>Neopterygii</taxon>
        <taxon>Teleostei</taxon>
        <taxon>Neoteleostei</taxon>
        <taxon>Acanthomorphata</taxon>
        <taxon>Ovalentaria</taxon>
        <taxon>Atherinomorphae</taxon>
        <taxon>Cyprinodontiformes</taxon>
        <taxon>Nothobranchiidae</taxon>
        <taxon>Nothobranchius</taxon>
    </lineage>
</organism>
<dbReference type="GO" id="GO:0003676">
    <property type="term" value="F:nucleic acid binding"/>
    <property type="evidence" value="ECO:0007669"/>
    <property type="project" value="InterPro"/>
</dbReference>
<dbReference type="InterPro" id="IPR050951">
    <property type="entry name" value="Retrovirus_Pol_polyprotein"/>
</dbReference>
<accession>A0A8C6LMF4</accession>
<dbReference type="GO" id="GO:0015074">
    <property type="term" value="P:DNA integration"/>
    <property type="evidence" value="ECO:0007669"/>
    <property type="project" value="InterPro"/>
</dbReference>
<dbReference type="Pfam" id="PF00665">
    <property type="entry name" value="rve"/>
    <property type="match status" value="1"/>
</dbReference>
<name>A0A8C6LMF4_NOTFU</name>
<dbReference type="AlphaFoldDB" id="A0A8C6LMF4"/>
<feature type="domain" description="Integrase catalytic" evidence="2">
    <location>
        <begin position="177"/>
        <end position="333"/>
    </location>
</feature>
<dbReference type="InterPro" id="IPR012337">
    <property type="entry name" value="RNaseH-like_sf"/>
</dbReference>
<reference evidence="3" key="3">
    <citation type="submission" date="2025-09" db="UniProtKB">
        <authorList>
            <consortium name="Ensembl"/>
        </authorList>
    </citation>
    <scope>IDENTIFICATION</scope>
</reference>
<reference evidence="3" key="2">
    <citation type="submission" date="2025-08" db="UniProtKB">
        <authorList>
            <consortium name="Ensembl"/>
        </authorList>
    </citation>
    <scope>IDENTIFICATION</scope>
</reference>
<dbReference type="Gene3D" id="1.10.340.70">
    <property type="match status" value="1"/>
</dbReference>
<dbReference type="FunFam" id="3.30.420.10:FF:000032">
    <property type="entry name" value="Retrovirus-related Pol polyprotein from transposon 297-like Protein"/>
    <property type="match status" value="1"/>
</dbReference>
<sequence>MVDSDFALILSRSTSADGVPGRFINDDQFVSSVLPQLSPAEIAMKQRTDPAIQHVIQQMESGVSPPAQVREHLPDLPLLLRELNKLEVLNHLLMRKRRIGDETKYQLVLPAEYRADVLNQLHDKMGHLGAERTLHLIRSRFYWPKMSSDVLNNVSTCKRCVLRKSLPERASPLANILTFRPLELICMDFLSLEPDGRAKDILVMTDHFTQYGIAVPTPNQKGKTVAKCLWDNFLVHYGFPEKLHSDQGPDFEAKVIKDLCEIVGIHKTHTTPYHPRGNPVEHFNRTLLDTIGTLNDEHKLHWKGYVKPLVHAYNCTKNDDTVYSPYELMFGRQPRLPVDLAFGLPMGNGPENHSQYIQELRVHLEEGYQLAKNNVQKLMDHNRRRFNQQVTPQELNEGDRVLVKNVRKKRR</sequence>
<evidence type="ECO:0000313" key="4">
    <source>
        <dbReference type="Proteomes" id="UP000694548"/>
    </source>
</evidence>
<dbReference type="PROSITE" id="PS50994">
    <property type="entry name" value="INTEGRASE"/>
    <property type="match status" value="1"/>
</dbReference>
<proteinExistence type="predicted"/>
<dbReference type="InterPro" id="IPR001584">
    <property type="entry name" value="Integrase_cat-core"/>
</dbReference>
<dbReference type="SUPFAM" id="SSF53098">
    <property type="entry name" value="Ribonuclease H-like"/>
    <property type="match status" value="1"/>
</dbReference>
<dbReference type="Pfam" id="PF17921">
    <property type="entry name" value="Integrase_H2C2"/>
    <property type="match status" value="1"/>
</dbReference>
<protein>
    <recommendedName>
        <fullName evidence="1">Gypsy retrotransposon integrase-like protein 1</fullName>
    </recommendedName>
</protein>
<dbReference type="Ensembl" id="ENSNFUT00015024142.1">
    <property type="protein sequence ID" value="ENSNFUP00015023076.1"/>
    <property type="gene ID" value="ENSNFUG00015011167.1"/>
</dbReference>
<evidence type="ECO:0000259" key="2">
    <source>
        <dbReference type="PROSITE" id="PS50994"/>
    </source>
</evidence>
<evidence type="ECO:0000256" key="1">
    <source>
        <dbReference type="ARBA" id="ARBA00039658"/>
    </source>
</evidence>
<keyword evidence="4" id="KW-1185">Reference proteome</keyword>
<dbReference type="InterPro" id="IPR041588">
    <property type="entry name" value="Integrase_H2C2"/>
</dbReference>
<dbReference type="InterPro" id="IPR036397">
    <property type="entry name" value="RNaseH_sf"/>
</dbReference>